<feature type="region of interest" description="Disordered" evidence="6">
    <location>
        <begin position="290"/>
        <end position="331"/>
    </location>
</feature>
<keyword evidence="4 7" id="KW-0472">Membrane</keyword>
<evidence type="ECO:0000313" key="9">
    <source>
        <dbReference type="EMBL" id="KAK4156699.1"/>
    </source>
</evidence>
<accession>A0AAN7A0A6</accession>
<feature type="transmembrane region" description="Helical" evidence="7">
    <location>
        <begin position="218"/>
        <end position="236"/>
    </location>
</feature>
<evidence type="ECO:0000256" key="6">
    <source>
        <dbReference type="SAM" id="MobiDB-lite"/>
    </source>
</evidence>
<evidence type="ECO:0000256" key="3">
    <source>
        <dbReference type="ARBA" id="ARBA00022989"/>
    </source>
</evidence>
<evidence type="ECO:0000256" key="2">
    <source>
        <dbReference type="ARBA" id="ARBA00022692"/>
    </source>
</evidence>
<dbReference type="InterPro" id="IPR049326">
    <property type="entry name" value="Rhodopsin_dom_fungi"/>
</dbReference>
<comment type="similarity">
    <text evidence="5">Belongs to the SAT4 family.</text>
</comment>
<evidence type="ECO:0000256" key="5">
    <source>
        <dbReference type="ARBA" id="ARBA00038359"/>
    </source>
</evidence>
<evidence type="ECO:0000313" key="10">
    <source>
        <dbReference type="Proteomes" id="UP001302745"/>
    </source>
</evidence>
<protein>
    <recommendedName>
        <fullName evidence="8">Rhodopsin domain-containing protein</fullName>
    </recommendedName>
</protein>
<reference evidence="9" key="2">
    <citation type="submission" date="2023-05" db="EMBL/GenBank/DDBJ databases">
        <authorList>
            <consortium name="Lawrence Berkeley National Laboratory"/>
            <person name="Steindorff A."/>
            <person name="Hensen N."/>
            <person name="Bonometti L."/>
            <person name="Westerberg I."/>
            <person name="Brannstrom I.O."/>
            <person name="Guillou S."/>
            <person name="Cros-Aarteil S."/>
            <person name="Calhoun S."/>
            <person name="Haridas S."/>
            <person name="Kuo A."/>
            <person name="Mondo S."/>
            <person name="Pangilinan J."/>
            <person name="Riley R."/>
            <person name="Labutti K."/>
            <person name="Andreopoulos B."/>
            <person name="Lipzen A."/>
            <person name="Chen C."/>
            <person name="Yanf M."/>
            <person name="Daum C."/>
            <person name="Ng V."/>
            <person name="Clum A."/>
            <person name="Ohm R."/>
            <person name="Martin F."/>
            <person name="Silar P."/>
            <person name="Natvig D."/>
            <person name="Lalanne C."/>
            <person name="Gautier V."/>
            <person name="Ament-Velasquez S.L."/>
            <person name="Kruys A."/>
            <person name="Hutchinson M.I."/>
            <person name="Powell A.J."/>
            <person name="Barry K."/>
            <person name="Miller A.N."/>
            <person name="Grigoriev I.V."/>
            <person name="Debuchy R."/>
            <person name="Gladieux P."/>
            <person name="Thoren M.H."/>
            <person name="Johannesson H."/>
        </authorList>
    </citation>
    <scope>NUCLEOTIDE SEQUENCE</scope>
    <source>
        <strain evidence="9">CBS 538.74</strain>
    </source>
</reference>
<dbReference type="GO" id="GO:0016020">
    <property type="term" value="C:membrane"/>
    <property type="evidence" value="ECO:0007669"/>
    <property type="project" value="UniProtKB-SubCell"/>
</dbReference>
<name>A0AAN7A0A6_9PEZI</name>
<comment type="caution">
    <text evidence="9">The sequence shown here is derived from an EMBL/GenBank/DDBJ whole genome shotgun (WGS) entry which is preliminary data.</text>
</comment>
<proteinExistence type="inferred from homology"/>
<feature type="domain" description="Rhodopsin" evidence="8">
    <location>
        <begin position="26"/>
        <end position="277"/>
    </location>
</feature>
<feature type="region of interest" description="Disordered" evidence="6">
    <location>
        <begin position="345"/>
        <end position="423"/>
    </location>
</feature>
<sequence>MEADVVRKFLIELWVLLGTAILVVVLRFVSRIRTIGWRNLSWDDTLMAVAIIVHTTESTLCHYLVLNAKGLANNAMTDEARAALDPLSEEYSARVLGSKIHIVGLLSYTTLLWLLKGCWTIYYDRLTAGVQRMRRVIQAAYIIMPLTYIICLLTAFLKCIPFEKQWQIYPPPGNRCLPAISTIQTIVVMVLHIMTVLFLMAIPLPMIWKANLPLKKKIVLLVMFSGGFLELTFSLLRCTSILILGDIDPAQSAYWSIRESFVSVVLTNMPMVYPLVKQFLEKGFSSLGGGRSDTNHADSHGYPLGSNPGRKVKTTTNSKHPLSIPGDTFWGSEENIVEDNADAKTTATASSGDDGPSRKPLQGLSLKPDAGRTPSPPSPTSPISPMTRKAQHPPHGSRTERTQVSVGQGEPPPAGHSSKGIVVTAEYTVTEHREKENKRRSGSGFAF</sequence>
<dbReference type="PANTHER" id="PTHR33048">
    <property type="entry name" value="PTH11-LIKE INTEGRAL MEMBRANE PROTEIN (AFU_ORTHOLOGUE AFUA_5G11245)"/>
    <property type="match status" value="1"/>
</dbReference>
<keyword evidence="10" id="KW-1185">Reference proteome</keyword>
<evidence type="ECO:0000259" key="8">
    <source>
        <dbReference type="Pfam" id="PF20684"/>
    </source>
</evidence>
<organism evidence="9 10">
    <name type="scientific">Chaetomidium leptoderma</name>
    <dbReference type="NCBI Taxonomy" id="669021"/>
    <lineage>
        <taxon>Eukaryota</taxon>
        <taxon>Fungi</taxon>
        <taxon>Dikarya</taxon>
        <taxon>Ascomycota</taxon>
        <taxon>Pezizomycotina</taxon>
        <taxon>Sordariomycetes</taxon>
        <taxon>Sordariomycetidae</taxon>
        <taxon>Sordariales</taxon>
        <taxon>Chaetomiaceae</taxon>
        <taxon>Chaetomidium</taxon>
    </lineage>
</organism>
<feature type="transmembrane region" description="Helical" evidence="7">
    <location>
        <begin position="136"/>
        <end position="157"/>
    </location>
</feature>
<evidence type="ECO:0000256" key="4">
    <source>
        <dbReference type="ARBA" id="ARBA00023136"/>
    </source>
</evidence>
<dbReference type="EMBL" id="MU856863">
    <property type="protein sequence ID" value="KAK4156699.1"/>
    <property type="molecule type" value="Genomic_DNA"/>
</dbReference>
<dbReference type="InterPro" id="IPR052337">
    <property type="entry name" value="SAT4-like"/>
</dbReference>
<gene>
    <name evidence="9" type="ORF">C8A00DRAFT_12410</name>
</gene>
<dbReference type="Proteomes" id="UP001302745">
    <property type="component" value="Unassembled WGS sequence"/>
</dbReference>
<evidence type="ECO:0000256" key="7">
    <source>
        <dbReference type="SAM" id="Phobius"/>
    </source>
</evidence>
<keyword evidence="2 7" id="KW-0812">Transmembrane</keyword>
<keyword evidence="3 7" id="KW-1133">Transmembrane helix</keyword>
<dbReference type="AlphaFoldDB" id="A0AAN7A0A6"/>
<dbReference type="Pfam" id="PF20684">
    <property type="entry name" value="Fung_rhodopsin"/>
    <property type="match status" value="1"/>
</dbReference>
<dbReference type="PANTHER" id="PTHR33048:SF2">
    <property type="entry name" value="SRPK"/>
    <property type="match status" value="1"/>
</dbReference>
<feature type="transmembrane region" description="Helical" evidence="7">
    <location>
        <begin position="96"/>
        <end position="115"/>
    </location>
</feature>
<feature type="transmembrane region" description="Helical" evidence="7">
    <location>
        <begin position="6"/>
        <end position="26"/>
    </location>
</feature>
<evidence type="ECO:0000256" key="1">
    <source>
        <dbReference type="ARBA" id="ARBA00004141"/>
    </source>
</evidence>
<feature type="transmembrane region" description="Helical" evidence="7">
    <location>
        <begin position="177"/>
        <end position="206"/>
    </location>
</feature>
<comment type="subcellular location">
    <subcellularLocation>
        <location evidence="1">Membrane</location>
        <topology evidence="1">Multi-pass membrane protein</topology>
    </subcellularLocation>
</comment>
<reference evidence="9" key="1">
    <citation type="journal article" date="2023" name="Mol. Phylogenet. Evol.">
        <title>Genome-scale phylogeny and comparative genomics of the fungal order Sordariales.</title>
        <authorList>
            <person name="Hensen N."/>
            <person name="Bonometti L."/>
            <person name="Westerberg I."/>
            <person name="Brannstrom I.O."/>
            <person name="Guillou S."/>
            <person name="Cros-Aarteil S."/>
            <person name="Calhoun S."/>
            <person name="Haridas S."/>
            <person name="Kuo A."/>
            <person name="Mondo S."/>
            <person name="Pangilinan J."/>
            <person name="Riley R."/>
            <person name="LaButti K."/>
            <person name="Andreopoulos B."/>
            <person name="Lipzen A."/>
            <person name="Chen C."/>
            <person name="Yan M."/>
            <person name="Daum C."/>
            <person name="Ng V."/>
            <person name="Clum A."/>
            <person name="Steindorff A."/>
            <person name="Ohm R.A."/>
            <person name="Martin F."/>
            <person name="Silar P."/>
            <person name="Natvig D.O."/>
            <person name="Lalanne C."/>
            <person name="Gautier V."/>
            <person name="Ament-Velasquez S.L."/>
            <person name="Kruys A."/>
            <person name="Hutchinson M.I."/>
            <person name="Powell A.J."/>
            <person name="Barry K."/>
            <person name="Miller A.N."/>
            <person name="Grigoriev I.V."/>
            <person name="Debuchy R."/>
            <person name="Gladieux P."/>
            <person name="Hiltunen Thoren M."/>
            <person name="Johannesson H."/>
        </authorList>
    </citation>
    <scope>NUCLEOTIDE SEQUENCE</scope>
    <source>
        <strain evidence="9">CBS 538.74</strain>
    </source>
</reference>